<accession>A0A6V7WAX3</accession>
<evidence type="ECO:0000256" key="1">
    <source>
        <dbReference type="SAM" id="Phobius"/>
    </source>
</evidence>
<dbReference type="AlphaFoldDB" id="A0A6V7WAX3"/>
<dbReference type="EMBL" id="CAJEWN010000495">
    <property type="protein sequence ID" value="CAD2184239.1"/>
    <property type="molecule type" value="Genomic_DNA"/>
</dbReference>
<evidence type="ECO:0000313" key="2">
    <source>
        <dbReference type="EMBL" id="CAD2184239.1"/>
    </source>
</evidence>
<feature type="transmembrane region" description="Helical" evidence="1">
    <location>
        <begin position="33"/>
        <end position="57"/>
    </location>
</feature>
<sequence length="83" mass="9855">MKHYYVTNRQKETVPQSHIMERRRHVLSVLKSIILMFMIRIAYVVIQLAYAMVVTIIKRMKINVENAILTTVTLRNFPLQILL</sequence>
<reference evidence="2 3" key="1">
    <citation type="submission" date="2020-08" db="EMBL/GenBank/DDBJ databases">
        <authorList>
            <person name="Koutsovoulos G."/>
            <person name="Danchin GJ E."/>
        </authorList>
    </citation>
    <scope>NUCLEOTIDE SEQUENCE [LARGE SCALE GENOMIC DNA]</scope>
</reference>
<gene>
    <name evidence="2" type="ORF">MENT_LOCUS36585</name>
</gene>
<keyword evidence="1" id="KW-0812">Transmembrane</keyword>
<keyword evidence="1" id="KW-1133">Transmembrane helix</keyword>
<comment type="caution">
    <text evidence="2">The sequence shown here is derived from an EMBL/GenBank/DDBJ whole genome shotgun (WGS) entry which is preliminary data.</text>
</comment>
<dbReference type="Proteomes" id="UP000580250">
    <property type="component" value="Unassembled WGS sequence"/>
</dbReference>
<organism evidence="2 3">
    <name type="scientific">Meloidogyne enterolobii</name>
    <name type="common">Root-knot nematode worm</name>
    <name type="synonym">Meloidogyne mayaguensis</name>
    <dbReference type="NCBI Taxonomy" id="390850"/>
    <lineage>
        <taxon>Eukaryota</taxon>
        <taxon>Metazoa</taxon>
        <taxon>Ecdysozoa</taxon>
        <taxon>Nematoda</taxon>
        <taxon>Chromadorea</taxon>
        <taxon>Rhabditida</taxon>
        <taxon>Tylenchina</taxon>
        <taxon>Tylenchomorpha</taxon>
        <taxon>Tylenchoidea</taxon>
        <taxon>Meloidogynidae</taxon>
        <taxon>Meloidogyninae</taxon>
        <taxon>Meloidogyne</taxon>
    </lineage>
</organism>
<proteinExistence type="predicted"/>
<keyword evidence="1" id="KW-0472">Membrane</keyword>
<evidence type="ECO:0000313" key="3">
    <source>
        <dbReference type="Proteomes" id="UP000580250"/>
    </source>
</evidence>
<protein>
    <submittedName>
        <fullName evidence="2">Uncharacterized protein</fullName>
    </submittedName>
</protein>
<name>A0A6V7WAX3_MELEN</name>